<dbReference type="Pfam" id="PF00356">
    <property type="entry name" value="LacI"/>
    <property type="match status" value="1"/>
</dbReference>
<dbReference type="Gene3D" id="3.40.50.2300">
    <property type="match status" value="2"/>
</dbReference>
<dbReference type="GO" id="GO:0003700">
    <property type="term" value="F:DNA-binding transcription factor activity"/>
    <property type="evidence" value="ECO:0007669"/>
    <property type="project" value="TreeGrafter"/>
</dbReference>
<comment type="caution">
    <text evidence="5">The sequence shown here is derived from an EMBL/GenBank/DDBJ whole genome shotgun (WGS) entry which is preliminary data.</text>
</comment>
<dbReference type="RefSeq" id="WP_080519219.1">
    <property type="nucleotide sequence ID" value="NZ_MPLS01000008.1"/>
</dbReference>
<dbReference type="CDD" id="cd01392">
    <property type="entry name" value="HTH_LacI"/>
    <property type="match status" value="1"/>
</dbReference>
<dbReference type="InterPro" id="IPR028082">
    <property type="entry name" value="Peripla_BP_I"/>
</dbReference>
<dbReference type="PROSITE" id="PS00356">
    <property type="entry name" value="HTH_LACI_1"/>
    <property type="match status" value="1"/>
</dbReference>
<evidence type="ECO:0000256" key="3">
    <source>
        <dbReference type="ARBA" id="ARBA00023163"/>
    </source>
</evidence>
<dbReference type="InterPro" id="IPR010982">
    <property type="entry name" value="Lambda_DNA-bd_dom_sf"/>
</dbReference>
<name>A0A1X0VEK6_LEUPS</name>
<dbReference type="EMBL" id="MPLS01000008">
    <property type="protein sequence ID" value="ORI98138.1"/>
    <property type="molecule type" value="Genomic_DNA"/>
</dbReference>
<reference evidence="5 6" key="1">
    <citation type="journal article" date="2017" name="Front. Microbiol.">
        <title>Genomic Characterization of Dairy Associated Leuconostoc Species and Diversity of Leuconostocs in Undefined Mixed Mesophilic Starter Cultures.</title>
        <authorList>
            <person name="Frantzen C.A."/>
            <person name="Kot W."/>
            <person name="Pedersen T.B."/>
            <person name="Ardo Y.M."/>
            <person name="Broadbent J.R."/>
            <person name="Neve H."/>
            <person name="Hansen L.H."/>
            <person name="Dal Bello F."/>
            <person name="Ostlie H.M."/>
            <person name="Kleppen H.P."/>
            <person name="Vogensen F.K."/>
            <person name="Holo H."/>
        </authorList>
    </citation>
    <scope>NUCLEOTIDE SEQUENCE [LARGE SCALE GENOMIC DNA]</scope>
    <source>
        <strain evidence="5 6">LMGCF08</strain>
    </source>
</reference>
<dbReference type="Proteomes" id="UP000192288">
    <property type="component" value="Unassembled WGS sequence"/>
</dbReference>
<dbReference type="SUPFAM" id="SSF53822">
    <property type="entry name" value="Periplasmic binding protein-like I"/>
    <property type="match status" value="1"/>
</dbReference>
<protein>
    <submittedName>
        <fullName evidence="5">LacI family transcriptional regulator</fullName>
    </submittedName>
</protein>
<dbReference type="SMART" id="SM00354">
    <property type="entry name" value="HTH_LACI"/>
    <property type="match status" value="1"/>
</dbReference>
<dbReference type="SUPFAM" id="SSF47413">
    <property type="entry name" value="lambda repressor-like DNA-binding domains"/>
    <property type="match status" value="1"/>
</dbReference>
<evidence type="ECO:0000256" key="1">
    <source>
        <dbReference type="ARBA" id="ARBA00023015"/>
    </source>
</evidence>
<organism evidence="5 6">
    <name type="scientific">Leuconostoc pseudomesenteroides</name>
    <dbReference type="NCBI Taxonomy" id="33968"/>
    <lineage>
        <taxon>Bacteria</taxon>
        <taxon>Bacillati</taxon>
        <taxon>Bacillota</taxon>
        <taxon>Bacilli</taxon>
        <taxon>Lactobacillales</taxon>
        <taxon>Lactobacillaceae</taxon>
        <taxon>Leuconostoc</taxon>
    </lineage>
</organism>
<accession>A0A1X0VEK6</accession>
<keyword evidence="2" id="KW-0238">DNA-binding</keyword>
<keyword evidence="3" id="KW-0804">Transcription</keyword>
<evidence type="ECO:0000256" key="2">
    <source>
        <dbReference type="ARBA" id="ARBA00023125"/>
    </source>
</evidence>
<feature type="domain" description="HTH lacI-type" evidence="4">
    <location>
        <begin position="2"/>
        <end position="56"/>
    </location>
</feature>
<evidence type="ECO:0000259" key="4">
    <source>
        <dbReference type="PROSITE" id="PS50932"/>
    </source>
</evidence>
<evidence type="ECO:0000313" key="6">
    <source>
        <dbReference type="Proteomes" id="UP000192288"/>
    </source>
</evidence>
<dbReference type="PROSITE" id="PS50932">
    <property type="entry name" value="HTH_LACI_2"/>
    <property type="match status" value="1"/>
</dbReference>
<dbReference type="STRING" id="33968.BMS77_05250"/>
<gene>
    <name evidence="5" type="ORF">BMR96_03460</name>
</gene>
<dbReference type="PANTHER" id="PTHR30146">
    <property type="entry name" value="LACI-RELATED TRANSCRIPTIONAL REPRESSOR"/>
    <property type="match status" value="1"/>
</dbReference>
<dbReference type="CDD" id="cd06267">
    <property type="entry name" value="PBP1_LacI_sugar_binding-like"/>
    <property type="match status" value="1"/>
</dbReference>
<evidence type="ECO:0000313" key="5">
    <source>
        <dbReference type="EMBL" id="ORI98138.1"/>
    </source>
</evidence>
<sequence>MVNLNDVARKAHVSKMTVSRVINHPDQVSPEVMTLVQQAIEAVGYVPNQVARALVNQRHYVIRFLLLEDVATVEPNYAKLLIRLAQNLQQKGYTLEISLDITAETKSIDGIIVSGWRQEDLSKLQALDVPVTLYGAAPTNCPLSSVDVDNQAGIEKATEYMWRQGYRDIYYIGLSLDLPFAKQREAGYRAVMAQKGGRVSVYQTENHAHLADTLVTNLMHNFQLPTAIVCATDRIALGVLRAVQRVYHIPRECGVIGFDGVFIDQLTQPQLTTVRQPFALIAEKIVAQIISQIESETTLETNNVSVSPDIVVRETTSM</sequence>
<dbReference type="eggNOG" id="COG1609">
    <property type="taxonomic scope" value="Bacteria"/>
</dbReference>
<proteinExistence type="predicted"/>
<dbReference type="Gene3D" id="1.10.260.40">
    <property type="entry name" value="lambda repressor-like DNA-binding domains"/>
    <property type="match status" value="1"/>
</dbReference>
<dbReference type="AlphaFoldDB" id="A0A1X0VEK6"/>
<dbReference type="GO" id="GO:0000976">
    <property type="term" value="F:transcription cis-regulatory region binding"/>
    <property type="evidence" value="ECO:0007669"/>
    <property type="project" value="TreeGrafter"/>
</dbReference>
<dbReference type="InterPro" id="IPR000843">
    <property type="entry name" value="HTH_LacI"/>
</dbReference>
<keyword evidence="1" id="KW-0805">Transcription regulation</keyword>
<dbReference type="InterPro" id="IPR046335">
    <property type="entry name" value="LacI/GalR-like_sensor"/>
</dbReference>
<dbReference type="Pfam" id="PF13377">
    <property type="entry name" value="Peripla_BP_3"/>
    <property type="match status" value="1"/>
</dbReference>
<dbReference type="PANTHER" id="PTHR30146:SF154">
    <property type="entry name" value="TRANSCRIPTION REGULATOR, MEMBER OF GALR FAMILY"/>
    <property type="match status" value="1"/>
</dbReference>